<dbReference type="PROSITE" id="PS50109">
    <property type="entry name" value="HIS_KIN"/>
    <property type="match status" value="1"/>
</dbReference>
<dbReference type="PANTHER" id="PTHR43304">
    <property type="entry name" value="PHYTOCHROME-LIKE PROTEIN CPH1"/>
    <property type="match status" value="1"/>
</dbReference>
<dbReference type="SMART" id="SM00086">
    <property type="entry name" value="PAC"/>
    <property type="match status" value="2"/>
</dbReference>
<dbReference type="InterPro" id="IPR035965">
    <property type="entry name" value="PAS-like_dom_sf"/>
</dbReference>
<dbReference type="InterPro" id="IPR003594">
    <property type="entry name" value="HATPase_dom"/>
</dbReference>
<dbReference type="InterPro" id="IPR001610">
    <property type="entry name" value="PAC"/>
</dbReference>
<evidence type="ECO:0000256" key="3">
    <source>
        <dbReference type="ARBA" id="ARBA00022553"/>
    </source>
</evidence>
<dbReference type="NCBIfam" id="TIGR00229">
    <property type="entry name" value="sensory_box"/>
    <property type="match status" value="1"/>
</dbReference>
<dbReference type="InterPro" id="IPR000014">
    <property type="entry name" value="PAS"/>
</dbReference>
<feature type="domain" description="PAC" evidence="8">
    <location>
        <begin position="88"/>
        <end position="146"/>
    </location>
</feature>
<dbReference type="SUPFAM" id="SSF47384">
    <property type="entry name" value="Homodimeric domain of signal transducing histidine kinase"/>
    <property type="match status" value="1"/>
</dbReference>
<dbReference type="STRING" id="1302690.BUE76_22085"/>
<keyword evidence="4" id="KW-0808">Transferase</keyword>
<dbReference type="OrthoDB" id="5522855at2"/>
<dbReference type="SMART" id="SM00387">
    <property type="entry name" value="HATPase_c"/>
    <property type="match status" value="1"/>
</dbReference>
<evidence type="ECO:0000256" key="2">
    <source>
        <dbReference type="ARBA" id="ARBA00012438"/>
    </source>
</evidence>
<dbReference type="EC" id="2.7.13.3" evidence="2"/>
<keyword evidence="6" id="KW-0175">Coiled coil</keyword>
<evidence type="ECO:0000256" key="1">
    <source>
        <dbReference type="ARBA" id="ARBA00000085"/>
    </source>
</evidence>
<dbReference type="InterPro" id="IPR052162">
    <property type="entry name" value="Sensor_kinase/Photoreceptor"/>
</dbReference>
<dbReference type="InterPro" id="IPR036097">
    <property type="entry name" value="HisK_dim/P_sf"/>
</dbReference>
<protein>
    <recommendedName>
        <fullName evidence="2">histidine kinase</fullName>
        <ecNumber evidence="2">2.7.13.3</ecNumber>
    </recommendedName>
</protein>
<dbReference type="Pfam" id="PF00512">
    <property type="entry name" value="HisKA"/>
    <property type="match status" value="1"/>
</dbReference>
<organism evidence="9 10">
    <name type="scientific">Cnuella takakiae</name>
    <dbReference type="NCBI Taxonomy" id="1302690"/>
    <lineage>
        <taxon>Bacteria</taxon>
        <taxon>Pseudomonadati</taxon>
        <taxon>Bacteroidota</taxon>
        <taxon>Chitinophagia</taxon>
        <taxon>Chitinophagales</taxon>
        <taxon>Chitinophagaceae</taxon>
        <taxon>Cnuella</taxon>
    </lineage>
</organism>
<keyword evidence="5" id="KW-0418">Kinase</keyword>
<evidence type="ECO:0000256" key="5">
    <source>
        <dbReference type="ARBA" id="ARBA00022777"/>
    </source>
</evidence>
<dbReference type="Proteomes" id="UP000184368">
    <property type="component" value="Unassembled WGS sequence"/>
</dbReference>
<dbReference type="CDD" id="cd00082">
    <property type="entry name" value="HisKA"/>
    <property type="match status" value="1"/>
</dbReference>
<dbReference type="SMART" id="SM00388">
    <property type="entry name" value="HisKA"/>
    <property type="match status" value="1"/>
</dbReference>
<dbReference type="SUPFAM" id="SSF55874">
    <property type="entry name" value="ATPase domain of HSP90 chaperone/DNA topoisomerase II/histidine kinase"/>
    <property type="match status" value="1"/>
</dbReference>
<evidence type="ECO:0000313" key="10">
    <source>
        <dbReference type="Proteomes" id="UP000184368"/>
    </source>
</evidence>
<dbReference type="InterPro" id="IPR013656">
    <property type="entry name" value="PAS_4"/>
</dbReference>
<dbReference type="PANTHER" id="PTHR43304:SF1">
    <property type="entry name" value="PAC DOMAIN-CONTAINING PROTEIN"/>
    <property type="match status" value="1"/>
</dbReference>
<dbReference type="InterPro" id="IPR000700">
    <property type="entry name" value="PAS-assoc_C"/>
</dbReference>
<evidence type="ECO:0000313" key="9">
    <source>
        <dbReference type="EMBL" id="SHF15042.1"/>
    </source>
</evidence>
<evidence type="ECO:0000256" key="4">
    <source>
        <dbReference type="ARBA" id="ARBA00022679"/>
    </source>
</evidence>
<evidence type="ECO:0000256" key="6">
    <source>
        <dbReference type="SAM" id="Coils"/>
    </source>
</evidence>
<gene>
    <name evidence="9" type="ORF">SAMN05444008_105151</name>
</gene>
<dbReference type="InterPro" id="IPR036890">
    <property type="entry name" value="HATPase_C_sf"/>
</dbReference>
<feature type="domain" description="Histidine kinase" evidence="7">
    <location>
        <begin position="443"/>
        <end position="661"/>
    </location>
</feature>
<dbReference type="EMBL" id="FQUO01000005">
    <property type="protein sequence ID" value="SHF15042.1"/>
    <property type="molecule type" value="Genomic_DNA"/>
</dbReference>
<feature type="coiled-coil region" evidence="6">
    <location>
        <begin position="391"/>
        <end position="418"/>
    </location>
</feature>
<reference evidence="9 10" key="1">
    <citation type="submission" date="2016-11" db="EMBL/GenBank/DDBJ databases">
        <authorList>
            <person name="Jaros S."/>
            <person name="Januszkiewicz K."/>
            <person name="Wedrychowicz H."/>
        </authorList>
    </citation>
    <scope>NUCLEOTIDE SEQUENCE [LARGE SCALE GENOMIC DNA]</scope>
    <source>
        <strain evidence="9 10">DSM 26897</strain>
    </source>
</reference>
<dbReference type="GO" id="GO:0000155">
    <property type="term" value="F:phosphorelay sensor kinase activity"/>
    <property type="evidence" value="ECO:0007669"/>
    <property type="project" value="InterPro"/>
</dbReference>
<dbReference type="InterPro" id="IPR013767">
    <property type="entry name" value="PAS_fold"/>
</dbReference>
<feature type="domain" description="PAC" evidence="8">
    <location>
        <begin position="216"/>
        <end position="272"/>
    </location>
</feature>
<dbReference type="SUPFAM" id="SSF55785">
    <property type="entry name" value="PYP-like sensor domain (PAS domain)"/>
    <property type="match status" value="3"/>
</dbReference>
<dbReference type="InterPro" id="IPR003661">
    <property type="entry name" value="HisK_dim/P_dom"/>
</dbReference>
<accession>A0A1M4ZB94</accession>
<dbReference type="Gene3D" id="3.30.450.20">
    <property type="entry name" value="PAS domain"/>
    <property type="match status" value="3"/>
</dbReference>
<dbReference type="SMART" id="SM00091">
    <property type="entry name" value="PAS"/>
    <property type="match status" value="3"/>
</dbReference>
<name>A0A1M4ZB94_9BACT</name>
<keyword evidence="10" id="KW-1185">Reference proteome</keyword>
<dbReference type="InterPro" id="IPR005467">
    <property type="entry name" value="His_kinase_dom"/>
</dbReference>
<dbReference type="PROSITE" id="PS50113">
    <property type="entry name" value="PAC"/>
    <property type="match status" value="2"/>
</dbReference>
<dbReference type="Pfam" id="PF08448">
    <property type="entry name" value="PAS_4"/>
    <property type="match status" value="1"/>
</dbReference>
<dbReference type="RefSeq" id="WP_073041875.1">
    <property type="nucleotide sequence ID" value="NZ_FQUO01000005.1"/>
</dbReference>
<proteinExistence type="predicted"/>
<comment type="catalytic activity">
    <reaction evidence="1">
        <text>ATP + protein L-histidine = ADP + protein N-phospho-L-histidine.</text>
        <dbReference type="EC" id="2.7.13.3"/>
    </reaction>
</comment>
<dbReference type="CDD" id="cd00130">
    <property type="entry name" value="PAS"/>
    <property type="match status" value="1"/>
</dbReference>
<dbReference type="Pfam" id="PF00989">
    <property type="entry name" value="PAS"/>
    <property type="match status" value="1"/>
</dbReference>
<evidence type="ECO:0000259" key="8">
    <source>
        <dbReference type="PROSITE" id="PS50113"/>
    </source>
</evidence>
<dbReference type="InterPro" id="IPR004358">
    <property type="entry name" value="Sig_transdc_His_kin-like_C"/>
</dbReference>
<dbReference type="GO" id="GO:0006355">
    <property type="term" value="P:regulation of DNA-templated transcription"/>
    <property type="evidence" value="ECO:0007669"/>
    <property type="project" value="InterPro"/>
</dbReference>
<keyword evidence="3" id="KW-0597">Phosphoprotein</keyword>
<dbReference type="AlphaFoldDB" id="A0A1M4ZB94"/>
<evidence type="ECO:0000259" key="7">
    <source>
        <dbReference type="PROSITE" id="PS50109"/>
    </source>
</evidence>
<dbReference type="Pfam" id="PF02518">
    <property type="entry name" value="HATPase_c"/>
    <property type="match status" value="1"/>
</dbReference>
<dbReference type="Gene3D" id="1.10.287.130">
    <property type="match status" value="1"/>
</dbReference>
<dbReference type="Gene3D" id="3.30.565.10">
    <property type="entry name" value="Histidine kinase-like ATPase, C-terminal domain"/>
    <property type="match status" value="1"/>
</dbReference>
<sequence>MLHSEKQASAAKTPLPWEDPLELFAQWPGPAVVVSGPNFIIELVSSLLLRIWNCPLEEVLHQPYFEARKGKALAGLEQAFQQVYTQAQPLTWGVAPVAYPKDGGIIHAVHRIEITPFINESNQVTGAVAIGHDITNEILAQQRAEEKKQLTQHILDSSPDCVKIMELDGSLKYVNEKGVQLLELDDFATIEGKSWQNLLPPAGQQIIDQAVQKAAQGEKVQFTSYCPTLRGNPRWWDVLVAPVTNGTGAITGIISVSRDITERIRSEQELSFRSLLLEAQLDNNPDAILLTTLDRKILMGNRQFEQMWGLPRGSLSRLSDADSLNMVQHQVANAAALQQHVEWLYANNSVCGIFEISFKDGRIIEQHCFPVIGPDGVCHARCWQCRDITTQRRQTAQLQESEERHRTLTRQLELMVNDRTAQLQDSLKHLQRSNEELQQFAHVTSHDLKEPLRKIKTFTSRLQLELQEKVGEQSMGHLQKIQHAASRMTAMIDGVLQYASLNEAEQPREPVDLAHILHDIRADLEVLIDERNAVLSLHCSTQVYGVPILIYQLLYNLINNSLKFARQGVPPQITIDCEPFDLEGEAAVKITVSDNGIGFHKDYAADIFKSFKRLHSKDRYEGTGLGLSLCKKIVEGHRGTISATSVEGAGAVFTIILPTRL</sequence>
<dbReference type="PRINTS" id="PR00344">
    <property type="entry name" value="BCTRLSENSOR"/>
</dbReference>